<dbReference type="EMBL" id="JAYMYS010000003">
    <property type="protein sequence ID" value="KAK7398922.1"/>
    <property type="molecule type" value="Genomic_DNA"/>
</dbReference>
<dbReference type="PANTHER" id="PTHR34539">
    <property type="entry name" value="T6J4.11 PROTEIN"/>
    <property type="match status" value="1"/>
</dbReference>
<reference evidence="1 2" key="1">
    <citation type="submission" date="2024-01" db="EMBL/GenBank/DDBJ databases">
        <title>The genomes of 5 underutilized Papilionoideae crops provide insights into root nodulation and disease resistanc.</title>
        <authorList>
            <person name="Jiang F."/>
        </authorList>
    </citation>
    <scope>NUCLEOTIDE SEQUENCE [LARGE SCALE GENOMIC DNA]</scope>
    <source>
        <strain evidence="1">DUOXIRENSHENG_FW03</strain>
        <tissue evidence="1">Leaves</tissue>
    </source>
</reference>
<accession>A0AAN9SJM0</accession>
<gene>
    <name evidence="1" type="ORF">VNO78_10096</name>
</gene>
<name>A0AAN9SJM0_PSOTE</name>
<comment type="caution">
    <text evidence="1">The sequence shown here is derived from an EMBL/GenBank/DDBJ whole genome shotgun (WGS) entry which is preliminary data.</text>
</comment>
<protein>
    <submittedName>
        <fullName evidence="1">Uncharacterized protein</fullName>
    </submittedName>
</protein>
<keyword evidence="2" id="KW-1185">Reference proteome</keyword>
<dbReference type="PANTHER" id="PTHR34539:SF15">
    <property type="match status" value="1"/>
</dbReference>
<dbReference type="AlphaFoldDB" id="A0AAN9SJM0"/>
<sequence>MEENKEKRKRNRHDSDWESSKDLLNMLMLNDAENGDPSVLDSVIKSFEQEILPPPPNLGYLLEASDDELGLPPTVVLSQEEPKPDLDSGRVAPDGVDLLGLEDDVGNYQGFGLMAYDVDLDLDVDEDVQDNGGGYVTIDGLFNYAEPDILWRSESLQAM</sequence>
<evidence type="ECO:0000313" key="2">
    <source>
        <dbReference type="Proteomes" id="UP001386955"/>
    </source>
</evidence>
<organism evidence="1 2">
    <name type="scientific">Psophocarpus tetragonolobus</name>
    <name type="common">Winged bean</name>
    <name type="synonym">Dolichos tetragonolobus</name>
    <dbReference type="NCBI Taxonomy" id="3891"/>
    <lineage>
        <taxon>Eukaryota</taxon>
        <taxon>Viridiplantae</taxon>
        <taxon>Streptophyta</taxon>
        <taxon>Embryophyta</taxon>
        <taxon>Tracheophyta</taxon>
        <taxon>Spermatophyta</taxon>
        <taxon>Magnoliopsida</taxon>
        <taxon>eudicotyledons</taxon>
        <taxon>Gunneridae</taxon>
        <taxon>Pentapetalae</taxon>
        <taxon>rosids</taxon>
        <taxon>fabids</taxon>
        <taxon>Fabales</taxon>
        <taxon>Fabaceae</taxon>
        <taxon>Papilionoideae</taxon>
        <taxon>50 kb inversion clade</taxon>
        <taxon>NPAAA clade</taxon>
        <taxon>indigoferoid/millettioid clade</taxon>
        <taxon>Phaseoleae</taxon>
        <taxon>Psophocarpus</taxon>
    </lineage>
</organism>
<dbReference type="Proteomes" id="UP001386955">
    <property type="component" value="Unassembled WGS sequence"/>
</dbReference>
<proteinExistence type="predicted"/>
<evidence type="ECO:0000313" key="1">
    <source>
        <dbReference type="EMBL" id="KAK7398922.1"/>
    </source>
</evidence>